<dbReference type="PROSITE" id="PS00191">
    <property type="entry name" value="CYTOCHROME_B5_1"/>
    <property type="match status" value="1"/>
</dbReference>
<dbReference type="FunFam" id="2.60.40.650:FF:000002">
    <property type="entry name" value="sulfite oxidase"/>
    <property type="match status" value="1"/>
</dbReference>
<dbReference type="UniPathway" id="UPA00096"/>
<feature type="transmembrane region" description="Helical" evidence="16">
    <location>
        <begin position="46"/>
        <end position="67"/>
    </location>
</feature>
<dbReference type="EMBL" id="GBRD01003714">
    <property type="protein sequence ID" value="JAG62107.1"/>
    <property type="molecule type" value="Transcribed_RNA"/>
</dbReference>
<protein>
    <recommendedName>
        <fullName evidence="14">Sulfite oxidase</fullName>
        <ecNumber evidence="7">1.8.3.1</ecNumber>
    </recommendedName>
</protein>
<keyword evidence="8" id="KW-0500">Molybdenum</keyword>
<dbReference type="Gene3D" id="2.60.40.650">
    <property type="match status" value="1"/>
</dbReference>
<dbReference type="InterPro" id="IPR001199">
    <property type="entry name" value="Cyt_B5-like_heme/steroid-bd"/>
</dbReference>
<dbReference type="InterPro" id="IPR008335">
    <property type="entry name" value="Mopterin_OxRdtase_euk"/>
</dbReference>
<keyword evidence="12" id="KW-0408">Iron</keyword>
<evidence type="ECO:0000256" key="7">
    <source>
        <dbReference type="ARBA" id="ARBA00012505"/>
    </source>
</evidence>
<keyword evidence="10" id="KW-0479">Metal-binding</keyword>
<dbReference type="GO" id="GO:0030151">
    <property type="term" value="F:molybdenum ion binding"/>
    <property type="evidence" value="ECO:0007669"/>
    <property type="project" value="InterPro"/>
</dbReference>
<comment type="subcellular location">
    <subcellularLocation>
        <location evidence="3">Mitochondrion intermembrane space</location>
    </subcellularLocation>
</comment>
<evidence type="ECO:0000256" key="11">
    <source>
        <dbReference type="ARBA" id="ARBA00023002"/>
    </source>
</evidence>
<dbReference type="InterPro" id="IPR005066">
    <property type="entry name" value="MoCF_OxRdtse_dimer"/>
</dbReference>
<dbReference type="AlphaFoldDB" id="A0A0A9WB63"/>
<dbReference type="InterPro" id="IPR022407">
    <property type="entry name" value="OxRdtase_Mopterin_BS"/>
</dbReference>
<evidence type="ECO:0000256" key="9">
    <source>
        <dbReference type="ARBA" id="ARBA00022617"/>
    </source>
</evidence>
<proteinExistence type="predicted"/>
<sequence length="553" mass="61843">MNPTLAKINAFLSCSSKLRRVALSCYQYSKKEYHDNRRDARDRRKLLTGSAGLGIGLVFGVAGYHLIKDEPLYGWSSGEGVGERVDGLPTYKMVEVAKHTNKETRMWITYKEGVYDITDFVESHPGGNAILIGVGGAVDPFWNIYAVHKTAQVARILEQYRVGNLDPVEAKENGESHDPYSNDPNRNPELVPSSKKPFNAEPLPKRLVENYITPTEYFYVRNHLPVPLVDMKDYQIEIEGPGIKSKTLTFEELKQLPKHTITATVMCAGNRRSEMSEVKEVKGLFWGRAAIGNATWTGAKLCDILNALGYDENNNEVLHVQFEGLDLTPESNPYGGSIPIEKAVDPKGDVILAYEMNGQPLTRDHGYPVRVIAPGIVGARCVKWLHRIVLSKEESPAFWQRRDYKGFSPNVVAETANWEKATAIEELPVISAICVPSKDECVPVCKDNTILVTGYAWSGGGRPIVRVDVTADGGDRWVEADIVAQNDARSPRHWGWTLWEAKVPVDPSTKKVELWAKAVDSSYNVQPESFKHIWNIRGVLNNAYHRVTITLTR</sequence>
<keyword evidence="13" id="KW-0496">Mitochondrion</keyword>
<evidence type="ECO:0000256" key="8">
    <source>
        <dbReference type="ARBA" id="ARBA00022505"/>
    </source>
</evidence>
<evidence type="ECO:0000256" key="12">
    <source>
        <dbReference type="ARBA" id="ARBA00023004"/>
    </source>
</evidence>
<comment type="subunit">
    <text evidence="6">Homodimer.</text>
</comment>
<dbReference type="Gene3D" id="3.10.120.10">
    <property type="entry name" value="Cytochrome b5-like heme/steroid binding domain"/>
    <property type="match status" value="1"/>
</dbReference>
<dbReference type="GO" id="GO:0043546">
    <property type="term" value="F:molybdopterin cofactor binding"/>
    <property type="evidence" value="ECO:0007669"/>
    <property type="project" value="InterPro"/>
</dbReference>
<dbReference type="GO" id="GO:0008482">
    <property type="term" value="F:sulfite oxidase activity"/>
    <property type="evidence" value="ECO:0007669"/>
    <property type="project" value="UniProtKB-EC"/>
</dbReference>
<comment type="cofactor">
    <cofactor evidence="1">
        <name>Mo-molybdopterin</name>
        <dbReference type="ChEBI" id="CHEBI:71302"/>
    </cofactor>
</comment>
<dbReference type="Pfam" id="PF03404">
    <property type="entry name" value="Mo-co_dimer"/>
    <property type="match status" value="1"/>
</dbReference>
<evidence type="ECO:0000256" key="13">
    <source>
        <dbReference type="ARBA" id="ARBA00023128"/>
    </source>
</evidence>
<dbReference type="InterPro" id="IPR014756">
    <property type="entry name" value="Ig_E-set"/>
</dbReference>
<organism evidence="18">
    <name type="scientific">Lygus hesperus</name>
    <name type="common">Western plant bug</name>
    <dbReference type="NCBI Taxonomy" id="30085"/>
    <lineage>
        <taxon>Eukaryota</taxon>
        <taxon>Metazoa</taxon>
        <taxon>Ecdysozoa</taxon>
        <taxon>Arthropoda</taxon>
        <taxon>Hexapoda</taxon>
        <taxon>Insecta</taxon>
        <taxon>Pterygota</taxon>
        <taxon>Neoptera</taxon>
        <taxon>Paraneoptera</taxon>
        <taxon>Hemiptera</taxon>
        <taxon>Heteroptera</taxon>
        <taxon>Panheteroptera</taxon>
        <taxon>Cimicomorpha</taxon>
        <taxon>Miridae</taxon>
        <taxon>Mirini</taxon>
        <taxon>Lygus</taxon>
    </lineage>
</organism>
<evidence type="ECO:0000256" key="1">
    <source>
        <dbReference type="ARBA" id="ARBA00001924"/>
    </source>
</evidence>
<dbReference type="PROSITE" id="PS50255">
    <property type="entry name" value="CYTOCHROME_B5_2"/>
    <property type="match status" value="1"/>
</dbReference>
<dbReference type="GO" id="GO:0020037">
    <property type="term" value="F:heme binding"/>
    <property type="evidence" value="ECO:0007669"/>
    <property type="project" value="InterPro"/>
</dbReference>
<gene>
    <name evidence="18" type="ORF">CM83_60175</name>
</gene>
<dbReference type="PANTHER" id="PTHR19372">
    <property type="entry name" value="SULFITE REDUCTASE"/>
    <property type="match status" value="1"/>
</dbReference>
<dbReference type="SUPFAM" id="SSF81296">
    <property type="entry name" value="E set domains"/>
    <property type="match status" value="1"/>
</dbReference>
<evidence type="ECO:0000256" key="2">
    <source>
        <dbReference type="ARBA" id="ARBA00001970"/>
    </source>
</evidence>
<reference evidence="19" key="3">
    <citation type="submission" date="2014-09" db="EMBL/GenBank/DDBJ databases">
        <authorList>
            <person name="Magalhaes I.L.F."/>
            <person name="Oliveira U."/>
            <person name="Santos F.R."/>
            <person name="Vidigal T.H.D.A."/>
            <person name="Brescovit A.D."/>
            <person name="Santos A.J."/>
        </authorList>
    </citation>
    <scope>NUCLEOTIDE SEQUENCE</scope>
</reference>
<dbReference type="FunFam" id="3.10.120.10:FF:000007">
    <property type="entry name" value="Sulfite oxidase, mitochondrial"/>
    <property type="match status" value="1"/>
</dbReference>
<dbReference type="EMBL" id="GBHO01041519">
    <property type="protein sequence ID" value="JAG02085.1"/>
    <property type="molecule type" value="Transcribed_RNA"/>
</dbReference>
<dbReference type="CDD" id="cd02111">
    <property type="entry name" value="eukary_SO_Moco"/>
    <property type="match status" value="1"/>
</dbReference>
<dbReference type="PRINTS" id="PR00363">
    <property type="entry name" value="CYTOCHROMEB5"/>
</dbReference>
<dbReference type="Gene3D" id="3.90.420.10">
    <property type="entry name" value="Oxidoreductase, molybdopterin-binding domain"/>
    <property type="match status" value="1"/>
</dbReference>
<keyword evidence="9" id="KW-0349">Heme</keyword>
<dbReference type="PROSITE" id="PS00559">
    <property type="entry name" value="MOLYBDOPTERIN_EUK"/>
    <property type="match status" value="1"/>
</dbReference>
<dbReference type="Pfam" id="PF00173">
    <property type="entry name" value="Cyt-b5"/>
    <property type="match status" value="1"/>
</dbReference>
<comment type="cofactor">
    <cofactor evidence="2">
        <name>heme b</name>
        <dbReference type="ChEBI" id="CHEBI:60344"/>
    </cofactor>
</comment>
<keyword evidence="16" id="KW-0472">Membrane</keyword>
<evidence type="ECO:0000256" key="5">
    <source>
        <dbReference type="ARBA" id="ARBA00004971"/>
    </source>
</evidence>
<keyword evidence="16" id="KW-1133">Transmembrane helix</keyword>
<dbReference type="PANTHER" id="PTHR19372:SF7">
    <property type="entry name" value="SULFITE OXIDASE, MITOCHONDRIAL"/>
    <property type="match status" value="1"/>
</dbReference>
<keyword evidence="16" id="KW-0812">Transmembrane</keyword>
<dbReference type="FunFam" id="3.90.420.10:FF:000002">
    <property type="entry name" value="sulfite oxidase, mitochondrial"/>
    <property type="match status" value="1"/>
</dbReference>
<evidence type="ECO:0000313" key="19">
    <source>
        <dbReference type="EMBL" id="JAG62107.1"/>
    </source>
</evidence>
<dbReference type="InterPro" id="IPR000572">
    <property type="entry name" value="OxRdtase_Mopterin-bd_dom"/>
</dbReference>
<keyword evidence="11" id="KW-0560">Oxidoreductase</keyword>
<reference evidence="18" key="1">
    <citation type="journal article" date="2014" name="PLoS ONE">
        <title>Transcriptome-Based Identification of ABC Transporters in the Western Tarnished Plant Bug Lygus hesperus.</title>
        <authorList>
            <person name="Hull J.J."/>
            <person name="Chaney K."/>
            <person name="Geib S.M."/>
            <person name="Fabrick J.A."/>
            <person name="Brent C.S."/>
            <person name="Walsh D."/>
            <person name="Lavine L.C."/>
        </authorList>
    </citation>
    <scope>NUCLEOTIDE SEQUENCE</scope>
</reference>
<dbReference type="GO" id="GO:0006790">
    <property type="term" value="P:sulfur compound metabolic process"/>
    <property type="evidence" value="ECO:0007669"/>
    <property type="project" value="UniProtKB-UniPathway"/>
</dbReference>
<dbReference type="EC" id="1.8.3.1" evidence="7"/>
<reference evidence="18" key="2">
    <citation type="submission" date="2014-07" db="EMBL/GenBank/DDBJ databases">
        <authorList>
            <person name="Hull J."/>
        </authorList>
    </citation>
    <scope>NUCLEOTIDE SEQUENCE</scope>
</reference>
<accession>A0A0A9WB63</accession>
<dbReference type="SUPFAM" id="SSF55856">
    <property type="entry name" value="Cytochrome b5-like heme/steroid binding domain"/>
    <property type="match status" value="1"/>
</dbReference>
<dbReference type="InterPro" id="IPR018506">
    <property type="entry name" value="Cyt_B5_heme-BS"/>
</dbReference>
<evidence type="ECO:0000256" key="15">
    <source>
        <dbReference type="SAM" id="MobiDB-lite"/>
    </source>
</evidence>
<evidence type="ECO:0000256" key="10">
    <source>
        <dbReference type="ARBA" id="ARBA00022723"/>
    </source>
</evidence>
<evidence type="ECO:0000256" key="14">
    <source>
        <dbReference type="ARBA" id="ARBA00070338"/>
    </source>
</evidence>
<dbReference type="SUPFAM" id="SSF56524">
    <property type="entry name" value="Oxidoreductase molybdopterin-binding domain"/>
    <property type="match status" value="1"/>
</dbReference>
<feature type="domain" description="Cytochrome b5 heme-binding" evidence="17">
    <location>
        <begin position="88"/>
        <end position="166"/>
    </location>
</feature>
<dbReference type="Pfam" id="PF00174">
    <property type="entry name" value="Oxidored_molyb"/>
    <property type="match status" value="1"/>
</dbReference>
<name>A0A0A9WB63_LYGHE</name>
<evidence type="ECO:0000256" key="3">
    <source>
        <dbReference type="ARBA" id="ARBA00004569"/>
    </source>
</evidence>
<dbReference type="SMART" id="SM01117">
    <property type="entry name" value="Cyt-b5"/>
    <property type="match status" value="1"/>
</dbReference>
<feature type="compositionally biased region" description="Basic and acidic residues" evidence="15">
    <location>
        <begin position="169"/>
        <end position="180"/>
    </location>
</feature>
<evidence type="ECO:0000259" key="17">
    <source>
        <dbReference type="PROSITE" id="PS50255"/>
    </source>
</evidence>
<dbReference type="PRINTS" id="PR00407">
    <property type="entry name" value="EUMOPTERIN"/>
</dbReference>
<evidence type="ECO:0000256" key="16">
    <source>
        <dbReference type="SAM" id="Phobius"/>
    </source>
</evidence>
<evidence type="ECO:0000256" key="4">
    <source>
        <dbReference type="ARBA" id="ARBA00004678"/>
    </source>
</evidence>
<comment type="pathway">
    <text evidence="5">Energy metabolism; sulfur metabolism.</text>
</comment>
<evidence type="ECO:0000256" key="6">
    <source>
        <dbReference type="ARBA" id="ARBA00011738"/>
    </source>
</evidence>
<evidence type="ECO:0000313" key="18">
    <source>
        <dbReference type="EMBL" id="JAG02085.1"/>
    </source>
</evidence>
<dbReference type="GO" id="GO:0005758">
    <property type="term" value="C:mitochondrial intermembrane space"/>
    <property type="evidence" value="ECO:0007669"/>
    <property type="project" value="UniProtKB-SubCell"/>
</dbReference>
<feature type="region of interest" description="Disordered" evidence="15">
    <location>
        <begin position="169"/>
        <end position="197"/>
    </location>
</feature>
<dbReference type="InterPro" id="IPR036374">
    <property type="entry name" value="OxRdtase_Mopterin-bd_sf"/>
</dbReference>
<comment type="pathway">
    <text evidence="4">Sulfur metabolism.</text>
</comment>
<dbReference type="InterPro" id="IPR036400">
    <property type="entry name" value="Cyt_B5-like_heme/steroid_sf"/>
</dbReference>